<name>A0A4D7C6Z9_9SPHN</name>
<gene>
    <name evidence="4" type="ORF">E6W36_09100</name>
</gene>
<protein>
    <submittedName>
        <fullName evidence="4">TonB-dependent receptor</fullName>
    </submittedName>
</protein>
<dbReference type="RefSeq" id="WP_222872453.1">
    <property type="nucleotide sequence ID" value="NZ_CP039704.1"/>
</dbReference>
<keyword evidence="2" id="KW-0472">Membrane</keyword>
<comment type="subcellular location">
    <subcellularLocation>
        <location evidence="1">Cell outer membrane</location>
    </subcellularLocation>
</comment>
<dbReference type="KEGG" id="hgn:E6W36_09100"/>
<reference evidence="5" key="1">
    <citation type="submission" date="2019-04" db="EMBL/GenBank/DDBJ databases">
        <title>Complete genome sequence of Sphingomonas sp. W1-2-3.</title>
        <authorList>
            <person name="Im W.T."/>
        </authorList>
    </citation>
    <scope>NUCLEOTIDE SEQUENCE [LARGE SCALE GENOMIC DNA]</scope>
    <source>
        <strain evidence="5">W1-2-3</strain>
    </source>
</reference>
<evidence type="ECO:0000256" key="1">
    <source>
        <dbReference type="ARBA" id="ARBA00004442"/>
    </source>
</evidence>
<proteinExistence type="predicted"/>
<dbReference type="GO" id="GO:0009279">
    <property type="term" value="C:cell outer membrane"/>
    <property type="evidence" value="ECO:0007669"/>
    <property type="project" value="UniProtKB-SubCell"/>
</dbReference>
<evidence type="ECO:0000313" key="4">
    <source>
        <dbReference type="EMBL" id="QCI79635.1"/>
    </source>
</evidence>
<organism evidence="4 5">
    <name type="scientific">Hankyongella ginsenosidimutans</name>
    <dbReference type="NCBI Taxonomy" id="1763828"/>
    <lineage>
        <taxon>Bacteria</taxon>
        <taxon>Pseudomonadati</taxon>
        <taxon>Pseudomonadota</taxon>
        <taxon>Alphaproteobacteria</taxon>
        <taxon>Sphingomonadales</taxon>
        <taxon>Sphingomonadaceae</taxon>
        <taxon>Hankyongella</taxon>
    </lineage>
</organism>
<evidence type="ECO:0000313" key="5">
    <source>
        <dbReference type="Proteomes" id="UP000298714"/>
    </source>
</evidence>
<dbReference type="InterPro" id="IPR036942">
    <property type="entry name" value="Beta-barrel_TonB_sf"/>
</dbReference>
<keyword evidence="5" id="KW-1185">Reference proteome</keyword>
<dbReference type="EMBL" id="CP039704">
    <property type="protein sequence ID" value="QCI79635.1"/>
    <property type="molecule type" value="Genomic_DNA"/>
</dbReference>
<dbReference type="Gene3D" id="2.40.170.20">
    <property type="entry name" value="TonB-dependent receptor, beta-barrel domain"/>
    <property type="match status" value="1"/>
</dbReference>
<keyword evidence="3" id="KW-0998">Cell outer membrane</keyword>
<evidence type="ECO:0000256" key="2">
    <source>
        <dbReference type="ARBA" id="ARBA00023136"/>
    </source>
</evidence>
<dbReference type="Proteomes" id="UP000298714">
    <property type="component" value="Chromosome"/>
</dbReference>
<sequence length="142" mass="16418">MYRFVQRKLRQPSWGTGSIQPEFSFNMRSTVSYDKYDLSLRWRYVDSVSVEPEVADQFLEDFRRIKARHYLDLTLRASVHENLDLTFSVINLTDVQPPVVGSTIGTTAFNSGNTYPRPMIRLGVATLWLPSLSSKAYLNKDY</sequence>
<keyword evidence="4" id="KW-0675">Receptor</keyword>
<evidence type="ECO:0000256" key="3">
    <source>
        <dbReference type="ARBA" id="ARBA00023237"/>
    </source>
</evidence>
<accession>A0A4D7C6Z9</accession>
<dbReference type="AlphaFoldDB" id="A0A4D7C6Z9"/>
<dbReference type="SUPFAM" id="SSF56935">
    <property type="entry name" value="Porins"/>
    <property type="match status" value="1"/>
</dbReference>